<organism evidence="1 2">
    <name type="scientific">Pseudomonas taiwanensis</name>
    <dbReference type="NCBI Taxonomy" id="470150"/>
    <lineage>
        <taxon>Bacteria</taxon>
        <taxon>Pseudomonadati</taxon>
        <taxon>Pseudomonadota</taxon>
        <taxon>Gammaproteobacteria</taxon>
        <taxon>Pseudomonadales</taxon>
        <taxon>Pseudomonadaceae</taxon>
        <taxon>Pseudomonas</taxon>
    </lineage>
</organism>
<comment type="caution">
    <text evidence="1">The sequence shown here is derived from an EMBL/GenBank/DDBJ whole genome shotgun (WGS) entry which is preliminary data.</text>
</comment>
<dbReference type="RefSeq" id="WP_186598700.1">
    <property type="nucleotide sequence ID" value="NZ_JABWRR010000005.1"/>
</dbReference>
<sequence>MSSEQHVIVGDAERVASKKVDPVMKSLLENVSLECGAEGWSFITIVMPDERIGDYPEVKRYHKTKKDIEVRVQLPTYEFKDASRAQQVDFMLDALSRSVDMMSDIKSLKLTKNDAQTLKGIVEKARLQLRIT</sequence>
<dbReference type="Proteomes" id="UP000628086">
    <property type="component" value="Unassembled WGS sequence"/>
</dbReference>
<dbReference type="EMBL" id="JABWRS010000008">
    <property type="protein sequence ID" value="MBC3476415.1"/>
    <property type="molecule type" value="Genomic_DNA"/>
</dbReference>
<evidence type="ECO:0000313" key="1">
    <source>
        <dbReference type="EMBL" id="MBC3476415.1"/>
    </source>
</evidence>
<reference evidence="1 2" key="1">
    <citation type="journal article" date="2020" name="Microorganisms">
        <title>Reliable Identification of Environmental Pseudomonas Isolates Using the rpoD Gene.</title>
        <authorList>
            <consortium name="The Broad Institute Genome Sequencing Platform"/>
            <person name="Girard L."/>
            <person name="Lood C."/>
            <person name="Rokni-Zadeh H."/>
            <person name="van Noort V."/>
            <person name="Lavigne R."/>
            <person name="De Mot R."/>
        </authorList>
    </citation>
    <scope>NUCLEOTIDE SEQUENCE [LARGE SCALE GENOMIC DNA]</scope>
    <source>
        <strain evidence="1 2">RW7P2</strain>
    </source>
</reference>
<proteinExistence type="predicted"/>
<accession>A0ABR6V7A0</accession>
<protein>
    <submittedName>
        <fullName evidence="1">Uncharacterized protein</fullName>
    </submittedName>
</protein>
<gene>
    <name evidence="1" type="ORF">HU747_12490</name>
</gene>
<keyword evidence="2" id="KW-1185">Reference proteome</keyword>
<evidence type="ECO:0000313" key="2">
    <source>
        <dbReference type="Proteomes" id="UP000628086"/>
    </source>
</evidence>
<name>A0ABR6V7A0_9PSED</name>